<sequence length="74" mass="8318">MEIKLSVEKELPDAGGHLDLAGVRVMFRSYACLYSRGTLSAVGTETDSIRFMPHIKEGDHQKIRLKGIGRWLKC</sequence>
<gene>
    <name evidence="1" type="ORF">DRP53_02445</name>
</gene>
<accession>A0A660SM87</accession>
<evidence type="ECO:0000313" key="1">
    <source>
        <dbReference type="EMBL" id="RKX71226.1"/>
    </source>
</evidence>
<dbReference type="EMBL" id="QNBE01000014">
    <property type="protein sequence ID" value="RKX71226.1"/>
    <property type="molecule type" value="Genomic_DNA"/>
</dbReference>
<comment type="caution">
    <text evidence="1">The sequence shown here is derived from an EMBL/GenBank/DDBJ whole genome shotgun (WGS) entry which is preliminary data.</text>
</comment>
<proteinExistence type="predicted"/>
<organism evidence="1 2">
    <name type="scientific">candidate division WOR-3 bacterium</name>
    <dbReference type="NCBI Taxonomy" id="2052148"/>
    <lineage>
        <taxon>Bacteria</taxon>
        <taxon>Bacteria division WOR-3</taxon>
    </lineage>
</organism>
<dbReference type="Proteomes" id="UP000268469">
    <property type="component" value="Unassembled WGS sequence"/>
</dbReference>
<protein>
    <submittedName>
        <fullName evidence="1">Uncharacterized protein</fullName>
    </submittedName>
</protein>
<reference evidence="1 2" key="1">
    <citation type="submission" date="2018-06" db="EMBL/GenBank/DDBJ databases">
        <title>Extensive metabolic versatility and redundancy in microbially diverse, dynamic hydrothermal sediments.</title>
        <authorList>
            <person name="Dombrowski N."/>
            <person name="Teske A."/>
            <person name="Baker B.J."/>
        </authorList>
    </citation>
    <scope>NUCLEOTIDE SEQUENCE [LARGE SCALE GENOMIC DNA]</scope>
    <source>
        <strain evidence="1">B36_G15</strain>
    </source>
</reference>
<name>A0A660SM87_UNCW3</name>
<dbReference type="AlphaFoldDB" id="A0A660SM87"/>
<evidence type="ECO:0000313" key="2">
    <source>
        <dbReference type="Proteomes" id="UP000268469"/>
    </source>
</evidence>